<comment type="caution">
    <text evidence="1">The sequence shown here is derived from an EMBL/GenBank/DDBJ whole genome shotgun (WGS) entry which is preliminary data.</text>
</comment>
<evidence type="ECO:0000313" key="1">
    <source>
        <dbReference type="EMBL" id="PVD25238.1"/>
    </source>
</evidence>
<proteinExistence type="predicted"/>
<keyword evidence="2" id="KW-1185">Reference proteome</keyword>
<gene>
    <name evidence="1" type="ORF">C0Q70_15736</name>
</gene>
<organism evidence="1 2">
    <name type="scientific">Pomacea canaliculata</name>
    <name type="common">Golden apple snail</name>
    <dbReference type="NCBI Taxonomy" id="400727"/>
    <lineage>
        <taxon>Eukaryota</taxon>
        <taxon>Metazoa</taxon>
        <taxon>Spiralia</taxon>
        <taxon>Lophotrochozoa</taxon>
        <taxon>Mollusca</taxon>
        <taxon>Gastropoda</taxon>
        <taxon>Caenogastropoda</taxon>
        <taxon>Architaenioglossa</taxon>
        <taxon>Ampullarioidea</taxon>
        <taxon>Ampullariidae</taxon>
        <taxon>Pomacea</taxon>
    </lineage>
</organism>
<dbReference type="Proteomes" id="UP000245119">
    <property type="component" value="Linkage Group LG9"/>
</dbReference>
<reference evidence="1 2" key="1">
    <citation type="submission" date="2018-04" db="EMBL/GenBank/DDBJ databases">
        <title>The genome of golden apple snail Pomacea canaliculata provides insight into stress tolerance and invasive adaptation.</title>
        <authorList>
            <person name="Liu C."/>
            <person name="Liu B."/>
            <person name="Ren Y."/>
            <person name="Zhang Y."/>
            <person name="Wang H."/>
            <person name="Li S."/>
            <person name="Jiang F."/>
            <person name="Yin L."/>
            <person name="Zhang G."/>
            <person name="Qian W."/>
            <person name="Fan W."/>
        </authorList>
    </citation>
    <scope>NUCLEOTIDE SEQUENCE [LARGE SCALE GENOMIC DNA]</scope>
    <source>
        <strain evidence="1">SZHN2017</strain>
        <tissue evidence="1">Muscle</tissue>
    </source>
</reference>
<protein>
    <submittedName>
        <fullName evidence="1">Uncharacterized protein</fullName>
    </submittedName>
</protein>
<sequence length="128" mass="15150">MNLKDVKEVTPVTKLEDWVQNWNASWTIHRDLNETDLWLYKVSPSPKGKTLQQYDNQVRHGVRIAAPVMENFPNYILLSKGTFPPKYYIFVNKKKEFPEDFRNILNIFGGPGEVKVEPLYVRILIRWQ</sequence>
<dbReference type="EMBL" id="PZQS01000009">
    <property type="protein sequence ID" value="PVD25238.1"/>
    <property type="molecule type" value="Genomic_DNA"/>
</dbReference>
<evidence type="ECO:0000313" key="2">
    <source>
        <dbReference type="Proteomes" id="UP000245119"/>
    </source>
</evidence>
<accession>A0A2T7NVN4</accession>
<name>A0A2T7NVN4_POMCA</name>
<dbReference type="AlphaFoldDB" id="A0A2T7NVN4"/>